<proteinExistence type="predicted"/>
<reference evidence="1 2" key="1">
    <citation type="journal article" date="2018" name="PLoS ONE">
        <title>The draft genome of Kipferlia bialata reveals reductive genome evolution in fornicate parasites.</title>
        <authorList>
            <person name="Tanifuji G."/>
            <person name="Takabayashi S."/>
            <person name="Kume K."/>
            <person name="Takagi M."/>
            <person name="Nakayama T."/>
            <person name="Kamikawa R."/>
            <person name="Inagaki Y."/>
            <person name="Hashimoto T."/>
        </authorList>
    </citation>
    <scope>NUCLEOTIDE SEQUENCE [LARGE SCALE GENOMIC DNA]</scope>
    <source>
        <strain evidence="1">NY0173</strain>
    </source>
</reference>
<dbReference type="Proteomes" id="UP000265618">
    <property type="component" value="Unassembled WGS sequence"/>
</dbReference>
<name>A0A391P209_9EUKA</name>
<accession>A0A391P209</accession>
<keyword evidence="2" id="KW-1185">Reference proteome</keyword>
<evidence type="ECO:0000313" key="2">
    <source>
        <dbReference type="Proteomes" id="UP000265618"/>
    </source>
</evidence>
<evidence type="ECO:0000313" key="1">
    <source>
        <dbReference type="EMBL" id="GCA65018.1"/>
    </source>
</evidence>
<dbReference type="AlphaFoldDB" id="A0A391P209"/>
<dbReference type="EMBL" id="BDIP01009450">
    <property type="protein sequence ID" value="GCA65018.1"/>
    <property type="molecule type" value="Genomic_DNA"/>
</dbReference>
<protein>
    <submittedName>
        <fullName evidence="1">Uncharacterized protein</fullName>
    </submittedName>
</protein>
<comment type="caution">
    <text evidence="1">The sequence shown here is derived from an EMBL/GenBank/DDBJ whole genome shotgun (WGS) entry which is preliminary data.</text>
</comment>
<gene>
    <name evidence="1" type="ORF">KIPB_016031</name>
</gene>
<sequence length="59" mass="6550">GTFFGSDDNSFSLAPAPALDKQDAAQQQRLIVSDLLYVLRCIPGQYISVNVQEDRCVYI</sequence>
<feature type="non-terminal residue" evidence="1">
    <location>
        <position position="1"/>
    </location>
</feature>
<organism evidence="1 2">
    <name type="scientific">Kipferlia bialata</name>
    <dbReference type="NCBI Taxonomy" id="797122"/>
    <lineage>
        <taxon>Eukaryota</taxon>
        <taxon>Metamonada</taxon>
        <taxon>Carpediemonas-like organisms</taxon>
        <taxon>Kipferlia</taxon>
    </lineage>
</organism>